<dbReference type="HOGENOM" id="CLU_121456_0_0_9"/>
<keyword evidence="1" id="KW-0175">Coiled coil</keyword>
<accession>A0A0H2VGE2</accession>
<dbReference type="EMBL" id="AE015929">
    <property type="protein sequence ID" value="AAO04814.1"/>
    <property type="molecule type" value="Genomic_DNA"/>
</dbReference>
<dbReference type="KEGG" id="sep:SE_1215"/>
<dbReference type="PATRIC" id="fig|176280.10.peg.1185"/>
<dbReference type="PROSITE" id="PS51257">
    <property type="entry name" value="PROKAR_LIPOPROTEIN"/>
    <property type="match status" value="1"/>
</dbReference>
<gene>
    <name evidence="2" type="ordered locus">SE_1215</name>
</gene>
<evidence type="ECO:0000313" key="2">
    <source>
        <dbReference type="EMBL" id="AAO04814.1"/>
    </source>
</evidence>
<protein>
    <recommendedName>
        <fullName evidence="4">Lipoprotein</fullName>
    </recommendedName>
</protein>
<dbReference type="GeneID" id="50018667"/>
<dbReference type="AlphaFoldDB" id="A0A0H2VGE2"/>
<dbReference type="Gene3D" id="1.20.5.170">
    <property type="match status" value="1"/>
</dbReference>
<dbReference type="Proteomes" id="UP000001411">
    <property type="component" value="Chromosome"/>
</dbReference>
<dbReference type="RefSeq" id="WP_001831193.1">
    <property type="nucleotide sequence ID" value="NC_004461.1"/>
</dbReference>
<dbReference type="OrthoDB" id="2414214at2"/>
<proteinExistence type="predicted"/>
<reference evidence="2 3" key="1">
    <citation type="journal article" date="2003" name="Mol. Microbiol.">
        <title>Genome-based analysis of virulence genes in a non-biofilm-forming Staphylococcus epidermidis strain (ATCC 12228).</title>
        <authorList>
            <person name="Zhang Y.Q."/>
            <person name="Ren S.X."/>
            <person name="Li H.L."/>
            <person name="Wang Y.X."/>
            <person name="Fu G."/>
            <person name="Yang J."/>
            <person name="Qin Z.Q."/>
            <person name="Miao Y.G."/>
            <person name="Wang W.Y."/>
            <person name="Chen R.S."/>
            <person name="Shen Y."/>
            <person name="Chen Z."/>
            <person name="Yuan Z.H."/>
            <person name="Zhao G.P."/>
            <person name="Qu D."/>
            <person name="Danchin A."/>
            <person name="Wen Y.M."/>
        </authorList>
    </citation>
    <scope>NUCLEOTIDE SEQUENCE [LARGE SCALE GENOMIC DNA]</scope>
    <source>
        <strain evidence="3">ATCC 12228 / FDA PCI 1200</strain>
    </source>
</reference>
<evidence type="ECO:0000313" key="3">
    <source>
        <dbReference type="Proteomes" id="UP000001411"/>
    </source>
</evidence>
<dbReference type="eggNOG" id="ENOG5030561">
    <property type="taxonomic scope" value="Bacteria"/>
</dbReference>
<name>A0A0H2VGE2_STAES</name>
<evidence type="ECO:0000256" key="1">
    <source>
        <dbReference type="SAM" id="Coils"/>
    </source>
</evidence>
<feature type="coiled-coil region" evidence="1">
    <location>
        <begin position="29"/>
        <end position="70"/>
    </location>
</feature>
<organism evidence="2 3">
    <name type="scientific">Staphylococcus epidermidis (strain ATCC 12228 / FDA PCI 1200)</name>
    <dbReference type="NCBI Taxonomy" id="176280"/>
    <lineage>
        <taxon>Bacteria</taxon>
        <taxon>Bacillati</taxon>
        <taxon>Bacillota</taxon>
        <taxon>Bacilli</taxon>
        <taxon>Bacillales</taxon>
        <taxon>Staphylococcaceae</taxon>
        <taxon>Staphylococcus</taxon>
    </lineage>
</organism>
<evidence type="ECO:0008006" key="4">
    <source>
        <dbReference type="Google" id="ProtNLM"/>
    </source>
</evidence>
<sequence>MKKLILIVGASSLLMGCGSQNLAPLEDKTTELRDDNHQLKLDIQELNQEIGEHKSKIAALKQDKENTKEASSNKLKIKNLKASSDYYDSIAKTIKDYRDIESKVNKNNNKVAIQRKLDDILNDIDGTFIKYKESVDSESQSEEDKKKEKEIRQLNKDLSSAFNTIKKGYETKDNKKIEKGQKKLATINTNLN</sequence>